<evidence type="ECO:0000256" key="4">
    <source>
        <dbReference type="ARBA" id="ARBA00023170"/>
    </source>
</evidence>
<feature type="domain" description="NR LBD" evidence="6">
    <location>
        <begin position="1"/>
        <end position="146"/>
    </location>
</feature>
<protein>
    <recommendedName>
        <fullName evidence="6">NR LBD domain-containing protein</fullName>
    </recommendedName>
</protein>
<dbReference type="GO" id="GO:0003677">
    <property type="term" value="F:DNA binding"/>
    <property type="evidence" value="ECO:0007669"/>
    <property type="project" value="UniProtKB-KW"/>
</dbReference>
<dbReference type="Proteomes" id="UP000314986">
    <property type="component" value="Unassembled WGS sequence"/>
</dbReference>
<proteinExistence type="predicted"/>
<sequence>LSLEVTGGCWLTCSLLSMPRDEGQCVEGILEIFDMLLATTSRFRELQLQHEEYLCLKAMVLLNSSDLKKLVWKLHKILDSITDTLIWCMNKSGVPSQQQATRLAHLLMLLSHVRHASNKGMEHLYSMKCKNVVPFYDLLLEMLDAHVIYSHRKPHPGESENSDTKTKTLSVWMFSLKLCLPPHTHPHPPPPQSSALGPP</sequence>
<reference evidence="7" key="4">
    <citation type="submission" date="2025-08" db="UniProtKB">
        <authorList>
            <consortium name="Ensembl"/>
        </authorList>
    </citation>
    <scope>IDENTIFICATION</scope>
</reference>
<dbReference type="InterPro" id="IPR050200">
    <property type="entry name" value="Nuclear_hormone_rcpt_NR3"/>
</dbReference>
<dbReference type="GeneTree" id="ENSGT00940000156116"/>
<name>A0A4W3HEC7_CALMI</name>
<keyword evidence="1" id="KW-0805">Transcription regulation</keyword>
<evidence type="ECO:0000256" key="1">
    <source>
        <dbReference type="ARBA" id="ARBA00023015"/>
    </source>
</evidence>
<evidence type="ECO:0000313" key="7">
    <source>
        <dbReference type="Ensembl" id="ENSCMIP00000013507.1"/>
    </source>
</evidence>
<keyword evidence="5" id="KW-0539">Nucleus</keyword>
<keyword evidence="2" id="KW-0238">DNA-binding</keyword>
<evidence type="ECO:0000256" key="5">
    <source>
        <dbReference type="ARBA" id="ARBA00023242"/>
    </source>
</evidence>
<dbReference type="Gene3D" id="1.10.565.10">
    <property type="entry name" value="Retinoid X Receptor"/>
    <property type="match status" value="1"/>
</dbReference>
<dbReference type="Ensembl" id="ENSCMIT00000013804.1">
    <property type="protein sequence ID" value="ENSCMIP00000013507.1"/>
    <property type="gene ID" value="ENSCMIG00000006767.1"/>
</dbReference>
<reference evidence="8" key="2">
    <citation type="journal article" date="2007" name="PLoS Biol.">
        <title>Survey sequencing and comparative analysis of the elephant shark (Callorhinchus milii) genome.</title>
        <authorList>
            <person name="Venkatesh B."/>
            <person name="Kirkness E.F."/>
            <person name="Loh Y.H."/>
            <person name="Halpern A.L."/>
            <person name="Lee A.P."/>
            <person name="Johnson J."/>
            <person name="Dandona N."/>
            <person name="Viswanathan L.D."/>
            <person name="Tay A."/>
            <person name="Venter J.C."/>
            <person name="Strausberg R.L."/>
            <person name="Brenner S."/>
        </authorList>
    </citation>
    <scope>NUCLEOTIDE SEQUENCE [LARGE SCALE GENOMIC DNA]</scope>
</reference>
<reference evidence="8" key="3">
    <citation type="journal article" date="2014" name="Nature">
        <title>Elephant shark genome provides unique insights into gnathostome evolution.</title>
        <authorList>
            <consortium name="International Elephant Shark Genome Sequencing Consortium"/>
            <person name="Venkatesh B."/>
            <person name="Lee A.P."/>
            <person name="Ravi V."/>
            <person name="Maurya A.K."/>
            <person name="Lian M.M."/>
            <person name="Swann J.B."/>
            <person name="Ohta Y."/>
            <person name="Flajnik M.F."/>
            <person name="Sutoh Y."/>
            <person name="Kasahara M."/>
            <person name="Hoon S."/>
            <person name="Gangu V."/>
            <person name="Roy S.W."/>
            <person name="Irimia M."/>
            <person name="Korzh V."/>
            <person name="Kondrychyn I."/>
            <person name="Lim Z.W."/>
            <person name="Tay B.H."/>
            <person name="Tohari S."/>
            <person name="Kong K.W."/>
            <person name="Ho S."/>
            <person name="Lorente-Galdos B."/>
            <person name="Quilez J."/>
            <person name="Marques-Bonet T."/>
            <person name="Raney B.J."/>
            <person name="Ingham P.W."/>
            <person name="Tay A."/>
            <person name="Hillier L.W."/>
            <person name="Minx P."/>
            <person name="Boehm T."/>
            <person name="Wilson R.K."/>
            <person name="Brenner S."/>
            <person name="Warren W.C."/>
        </authorList>
    </citation>
    <scope>NUCLEOTIDE SEQUENCE [LARGE SCALE GENOMIC DNA]</scope>
</reference>
<keyword evidence="4" id="KW-0675">Receptor</keyword>
<dbReference type="OMA" id="HVIYSHR"/>
<dbReference type="Pfam" id="PF00104">
    <property type="entry name" value="Hormone_recep"/>
    <property type="match status" value="1"/>
</dbReference>
<organism evidence="7 8">
    <name type="scientific">Callorhinchus milii</name>
    <name type="common">Ghost shark</name>
    <dbReference type="NCBI Taxonomy" id="7868"/>
    <lineage>
        <taxon>Eukaryota</taxon>
        <taxon>Metazoa</taxon>
        <taxon>Chordata</taxon>
        <taxon>Craniata</taxon>
        <taxon>Vertebrata</taxon>
        <taxon>Chondrichthyes</taxon>
        <taxon>Holocephali</taxon>
        <taxon>Chimaeriformes</taxon>
        <taxon>Callorhinchidae</taxon>
        <taxon>Callorhinchus</taxon>
    </lineage>
</organism>
<dbReference type="PROSITE" id="PS51843">
    <property type="entry name" value="NR_LBD"/>
    <property type="match status" value="1"/>
</dbReference>
<keyword evidence="3" id="KW-0804">Transcription</keyword>
<dbReference type="SUPFAM" id="SSF48508">
    <property type="entry name" value="Nuclear receptor ligand-binding domain"/>
    <property type="match status" value="1"/>
</dbReference>
<accession>A0A4W3HEC7</accession>
<dbReference type="InterPro" id="IPR000536">
    <property type="entry name" value="Nucl_hrmn_rcpt_lig-bd"/>
</dbReference>
<reference evidence="7" key="5">
    <citation type="submission" date="2025-09" db="UniProtKB">
        <authorList>
            <consortium name="Ensembl"/>
        </authorList>
    </citation>
    <scope>IDENTIFICATION</scope>
</reference>
<dbReference type="AlphaFoldDB" id="A0A4W3HEC7"/>
<dbReference type="InParanoid" id="A0A4W3HEC7"/>
<evidence type="ECO:0000256" key="3">
    <source>
        <dbReference type="ARBA" id="ARBA00023163"/>
    </source>
</evidence>
<dbReference type="PANTHER" id="PTHR48092">
    <property type="entry name" value="KNIRPS-RELATED PROTEIN-RELATED"/>
    <property type="match status" value="1"/>
</dbReference>
<reference evidence="8" key="1">
    <citation type="journal article" date="2006" name="Science">
        <title>Ancient noncoding elements conserved in the human genome.</title>
        <authorList>
            <person name="Venkatesh B."/>
            <person name="Kirkness E.F."/>
            <person name="Loh Y.H."/>
            <person name="Halpern A.L."/>
            <person name="Lee A.P."/>
            <person name="Johnson J."/>
            <person name="Dandona N."/>
            <person name="Viswanathan L.D."/>
            <person name="Tay A."/>
            <person name="Venter J.C."/>
            <person name="Strausberg R.L."/>
            <person name="Brenner S."/>
        </authorList>
    </citation>
    <scope>NUCLEOTIDE SEQUENCE [LARGE SCALE GENOMIC DNA]</scope>
</reference>
<dbReference type="InterPro" id="IPR035500">
    <property type="entry name" value="NHR-like_dom_sf"/>
</dbReference>
<evidence type="ECO:0000256" key="2">
    <source>
        <dbReference type="ARBA" id="ARBA00023125"/>
    </source>
</evidence>
<dbReference type="STRING" id="7868.ENSCMIP00000013507"/>
<evidence type="ECO:0000259" key="6">
    <source>
        <dbReference type="PROSITE" id="PS51843"/>
    </source>
</evidence>
<evidence type="ECO:0000313" key="8">
    <source>
        <dbReference type="Proteomes" id="UP000314986"/>
    </source>
</evidence>
<keyword evidence="8" id="KW-1185">Reference proteome</keyword>